<dbReference type="EMBL" id="JARQWQ010000011">
    <property type="protein sequence ID" value="KAK2568911.1"/>
    <property type="molecule type" value="Genomic_DNA"/>
</dbReference>
<accession>A0AAD9QXJ0</accession>
<evidence type="ECO:0000313" key="2">
    <source>
        <dbReference type="Proteomes" id="UP001249851"/>
    </source>
</evidence>
<gene>
    <name evidence="1" type="ORF">P5673_006977</name>
</gene>
<comment type="caution">
    <text evidence="1">The sequence shown here is derived from an EMBL/GenBank/DDBJ whole genome shotgun (WGS) entry which is preliminary data.</text>
</comment>
<reference evidence="1" key="1">
    <citation type="journal article" date="2023" name="G3 (Bethesda)">
        <title>Whole genome assembly and annotation of the endangered Caribbean coral Acropora cervicornis.</title>
        <authorList>
            <person name="Selwyn J.D."/>
            <person name="Vollmer S.V."/>
        </authorList>
    </citation>
    <scope>NUCLEOTIDE SEQUENCE</scope>
    <source>
        <strain evidence="1">K2</strain>
    </source>
</reference>
<proteinExistence type="predicted"/>
<evidence type="ECO:0000313" key="1">
    <source>
        <dbReference type="EMBL" id="KAK2568911.1"/>
    </source>
</evidence>
<keyword evidence="2" id="KW-1185">Reference proteome</keyword>
<sequence length="89" mass="10056">MKTVKLVKVSNKTVTSTRSTTHASHTLGMEDSAISAKSEKSMHRFRVNILLLSNEGFVRFCFLYACSDPTIVLFYSCRLQLYKSLDSSQ</sequence>
<reference evidence="1" key="2">
    <citation type="journal article" date="2023" name="Science">
        <title>Genomic signatures of disease resistance in endangered staghorn corals.</title>
        <authorList>
            <person name="Vollmer S.V."/>
            <person name="Selwyn J.D."/>
            <person name="Despard B.A."/>
            <person name="Roesel C.L."/>
        </authorList>
    </citation>
    <scope>NUCLEOTIDE SEQUENCE</scope>
    <source>
        <strain evidence="1">K2</strain>
    </source>
</reference>
<dbReference type="Proteomes" id="UP001249851">
    <property type="component" value="Unassembled WGS sequence"/>
</dbReference>
<organism evidence="1 2">
    <name type="scientific">Acropora cervicornis</name>
    <name type="common">Staghorn coral</name>
    <dbReference type="NCBI Taxonomy" id="6130"/>
    <lineage>
        <taxon>Eukaryota</taxon>
        <taxon>Metazoa</taxon>
        <taxon>Cnidaria</taxon>
        <taxon>Anthozoa</taxon>
        <taxon>Hexacorallia</taxon>
        <taxon>Scleractinia</taxon>
        <taxon>Astrocoeniina</taxon>
        <taxon>Acroporidae</taxon>
        <taxon>Acropora</taxon>
    </lineage>
</organism>
<dbReference type="AlphaFoldDB" id="A0AAD9QXJ0"/>
<protein>
    <submittedName>
        <fullName evidence="1">Uncharacterized protein</fullName>
    </submittedName>
</protein>
<name>A0AAD9QXJ0_ACRCE</name>